<feature type="transmembrane region" description="Helical" evidence="1">
    <location>
        <begin position="182"/>
        <end position="208"/>
    </location>
</feature>
<feature type="transmembrane region" description="Helical" evidence="1">
    <location>
        <begin position="266"/>
        <end position="285"/>
    </location>
</feature>
<organism evidence="2 3">
    <name type="scientific">Hominenteromicrobium mulieris</name>
    <dbReference type="NCBI Taxonomy" id="2885357"/>
    <lineage>
        <taxon>Bacteria</taxon>
        <taxon>Bacillati</taxon>
        <taxon>Bacillota</taxon>
        <taxon>Clostridia</taxon>
        <taxon>Eubacteriales</taxon>
        <taxon>Oscillospiraceae</taxon>
        <taxon>Hominenteromicrobium</taxon>
    </lineage>
</organism>
<feature type="transmembrane region" description="Helical" evidence="1">
    <location>
        <begin position="220"/>
        <end position="237"/>
    </location>
</feature>
<keyword evidence="1" id="KW-1133">Transmembrane helix</keyword>
<feature type="transmembrane region" description="Helical" evidence="1">
    <location>
        <begin position="129"/>
        <end position="162"/>
    </location>
</feature>
<evidence type="ECO:0000313" key="3">
    <source>
        <dbReference type="Proteomes" id="UP001199424"/>
    </source>
</evidence>
<gene>
    <name evidence="2" type="ORF">LKD31_04695</name>
</gene>
<proteinExistence type="predicted"/>
<comment type="caution">
    <text evidence="2">The sequence shown here is derived from an EMBL/GenBank/DDBJ whole genome shotgun (WGS) entry which is preliminary data.</text>
</comment>
<feature type="transmembrane region" description="Helical" evidence="1">
    <location>
        <begin position="21"/>
        <end position="40"/>
    </location>
</feature>
<evidence type="ECO:0000256" key="1">
    <source>
        <dbReference type="SAM" id="Phobius"/>
    </source>
</evidence>
<reference evidence="2" key="1">
    <citation type="submission" date="2021-10" db="EMBL/GenBank/DDBJ databases">
        <title>Anaerobic single-cell dispensing facilitates the cultivation of human gut bacteria.</title>
        <authorList>
            <person name="Afrizal A."/>
        </authorList>
    </citation>
    <scope>NUCLEOTIDE SEQUENCE</scope>
    <source>
        <strain evidence="2">CLA-AA-H250</strain>
    </source>
</reference>
<dbReference type="RefSeq" id="WP_308448829.1">
    <property type="nucleotide sequence ID" value="NZ_JAJEQC010000003.1"/>
</dbReference>
<name>A0AAE3AL69_9FIRM</name>
<accession>A0AAE3AL69</accession>
<evidence type="ECO:0000313" key="2">
    <source>
        <dbReference type="EMBL" id="MCC2136311.1"/>
    </source>
</evidence>
<sequence>MKSLRHFLQNELYNLFHSKSFLFVLLILLLIVTADDILAYKSYKDNLQLTLTTVDLQADGTFAEYPFLQIYTLYNSWIGGRANETLPMVFFYTMPVFVVIPYSWSYLAEEKNGYDRIMASQLGKASYFLGKYVSTFLSGALTVLLPMLFSFLLASCLVPAYRPDINFALYYQVSATKLLGNLYYAHPLCTAFLNMLMIGIFAGAWATIPLALSFFEKNKFVVLFAPYLVLLYIIASLQKASVYRSFTETSVLNYIWMTSSSSNQSIVVYTIMTVSLILLPLAIVLERGKNADVY</sequence>
<keyword evidence="1" id="KW-0472">Membrane</keyword>
<keyword evidence="1" id="KW-0812">Transmembrane</keyword>
<dbReference type="EMBL" id="JAJEQC010000003">
    <property type="protein sequence ID" value="MCC2136311.1"/>
    <property type="molecule type" value="Genomic_DNA"/>
</dbReference>
<feature type="transmembrane region" description="Helical" evidence="1">
    <location>
        <begin position="89"/>
        <end position="108"/>
    </location>
</feature>
<dbReference type="Proteomes" id="UP001199424">
    <property type="component" value="Unassembled WGS sequence"/>
</dbReference>
<protein>
    <submittedName>
        <fullName evidence="2">Uncharacterized protein</fullName>
    </submittedName>
</protein>
<keyword evidence="3" id="KW-1185">Reference proteome</keyword>
<dbReference type="AlphaFoldDB" id="A0AAE3AL69"/>